<comment type="similarity">
    <text evidence="2">Belongs to the RETICULATA family.</text>
</comment>
<evidence type="ECO:0000256" key="10">
    <source>
        <dbReference type="SAM" id="Phobius"/>
    </source>
</evidence>
<dbReference type="EMBL" id="OU466861">
    <property type="protein sequence ID" value="CAH2064944.1"/>
    <property type="molecule type" value="Genomic_DNA"/>
</dbReference>
<comment type="subcellular location">
    <subcellularLocation>
        <location evidence="1">Plastid</location>
        <location evidence="1">Chloroplast membrane</location>
        <topology evidence="1">Multi-pass membrane protein</topology>
    </subcellularLocation>
</comment>
<dbReference type="Proteomes" id="UP000836841">
    <property type="component" value="Chromosome 5"/>
</dbReference>
<dbReference type="Pfam" id="PF11891">
    <property type="entry name" value="RETICULATA-like"/>
    <property type="match status" value="1"/>
</dbReference>
<evidence type="ECO:0000256" key="3">
    <source>
        <dbReference type="ARBA" id="ARBA00022528"/>
    </source>
</evidence>
<feature type="region of interest" description="Disordered" evidence="9">
    <location>
        <begin position="1"/>
        <end position="23"/>
    </location>
</feature>
<dbReference type="PANTHER" id="PTHR31620">
    <property type="entry name" value="PROTEIN RETICULATA-RELATED 2, CHLOROPLASTIC-RELATED"/>
    <property type="match status" value="1"/>
</dbReference>
<evidence type="ECO:0000313" key="11">
    <source>
        <dbReference type="EMBL" id="CAH2064944.1"/>
    </source>
</evidence>
<evidence type="ECO:0000256" key="8">
    <source>
        <dbReference type="ARBA" id="ARBA00023136"/>
    </source>
</evidence>
<proteinExistence type="inferred from homology"/>
<evidence type="ECO:0000256" key="6">
    <source>
        <dbReference type="ARBA" id="ARBA00022946"/>
    </source>
</evidence>
<dbReference type="AlphaFoldDB" id="A0AAU9SJG6"/>
<evidence type="ECO:0000256" key="7">
    <source>
        <dbReference type="ARBA" id="ARBA00022989"/>
    </source>
</evidence>
<gene>
    <name evidence="11" type="ORF">TAV2_LOCUS18296</name>
</gene>
<dbReference type="InterPro" id="IPR021825">
    <property type="entry name" value="RETICULATA-related"/>
</dbReference>
<evidence type="ECO:0000256" key="5">
    <source>
        <dbReference type="ARBA" id="ARBA00022692"/>
    </source>
</evidence>
<feature type="compositionally biased region" description="Basic residues" evidence="9">
    <location>
        <begin position="1"/>
        <end position="14"/>
    </location>
</feature>
<keyword evidence="3" id="KW-0150">Chloroplast</keyword>
<accession>A0AAU9SJG6</accession>
<keyword evidence="4" id="KW-0934">Plastid</keyword>
<keyword evidence="8 10" id="KW-0472">Membrane</keyword>
<keyword evidence="6" id="KW-0809">Transit peptide</keyword>
<organism evidence="11 12">
    <name type="scientific">Thlaspi arvense</name>
    <name type="common">Field penny-cress</name>
    <dbReference type="NCBI Taxonomy" id="13288"/>
    <lineage>
        <taxon>Eukaryota</taxon>
        <taxon>Viridiplantae</taxon>
        <taxon>Streptophyta</taxon>
        <taxon>Embryophyta</taxon>
        <taxon>Tracheophyta</taxon>
        <taxon>Spermatophyta</taxon>
        <taxon>Magnoliopsida</taxon>
        <taxon>eudicotyledons</taxon>
        <taxon>Gunneridae</taxon>
        <taxon>Pentapetalae</taxon>
        <taxon>rosids</taxon>
        <taxon>malvids</taxon>
        <taxon>Brassicales</taxon>
        <taxon>Brassicaceae</taxon>
        <taxon>Thlaspideae</taxon>
        <taxon>Thlaspi</taxon>
    </lineage>
</organism>
<keyword evidence="5 10" id="KW-0812">Transmembrane</keyword>
<evidence type="ECO:0000256" key="4">
    <source>
        <dbReference type="ARBA" id="ARBA00022640"/>
    </source>
</evidence>
<evidence type="ECO:0000256" key="1">
    <source>
        <dbReference type="ARBA" id="ARBA00004508"/>
    </source>
</evidence>
<keyword evidence="12" id="KW-1185">Reference proteome</keyword>
<reference evidence="11 12" key="1">
    <citation type="submission" date="2022-03" db="EMBL/GenBank/DDBJ databases">
        <authorList>
            <person name="Nunn A."/>
            <person name="Chopra R."/>
            <person name="Nunn A."/>
            <person name="Contreras Garrido A."/>
        </authorList>
    </citation>
    <scope>NUCLEOTIDE SEQUENCE [LARGE SCALE GENOMIC DNA]</scope>
</reference>
<evidence type="ECO:0000313" key="12">
    <source>
        <dbReference type="Proteomes" id="UP000836841"/>
    </source>
</evidence>
<evidence type="ECO:0000256" key="9">
    <source>
        <dbReference type="SAM" id="MobiDB-lite"/>
    </source>
</evidence>
<keyword evidence="7 10" id="KW-1133">Transmembrane helix</keyword>
<dbReference type="GO" id="GO:0031969">
    <property type="term" value="C:chloroplast membrane"/>
    <property type="evidence" value="ECO:0007669"/>
    <property type="project" value="UniProtKB-SubCell"/>
</dbReference>
<evidence type="ECO:0000256" key="2">
    <source>
        <dbReference type="ARBA" id="ARBA00010793"/>
    </source>
</evidence>
<dbReference type="PANTHER" id="PTHR31620:SF15">
    <property type="entry name" value="PROTEIN RETICULATA-RELATED 2, CHLOROPLASTIC-RELATED"/>
    <property type="match status" value="1"/>
</dbReference>
<feature type="transmembrane region" description="Helical" evidence="10">
    <location>
        <begin position="58"/>
        <end position="81"/>
    </location>
</feature>
<protein>
    <submittedName>
        <fullName evidence="11">Uncharacterized protein</fullName>
    </submittedName>
</protein>
<sequence length="124" mass="13176">MPKSKWKKGKGSKSRSKEAKPEVVASVGGDDFGGSIVDADDFDELADEDSIGLVEEGMVYATVSLAAGLVGTAISNGLIMLRKKMDPAFKKPNKPPLTVLNSLTWTTHMGVSANVRLRIAILDS</sequence>
<name>A0AAU9SJG6_THLAR</name>